<accession>A0ACC3CAF7</accession>
<evidence type="ECO:0000313" key="2">
    <source>
        <dbReference type="Proteomes" id="UP000798662"/>
    </source>
</evidence>
<sequence length="860" mass="92545">MRRSRPVSLDDFPLVEFIKSNGWARDYFSAPEPEDVLGSYPARLPPSLLVDVGHNTMACFSTMKEEYIPSLSKGDRQPGYFIRSGAGWGKSFNMQEVLAWTIAASSAFEHSCSIATGHVGQQMRLKQEQVIRKLREAGTLGFVRSTTAYCVNFNGATRFQQRELAWGDAADAGMFIHVRVCYTELVDSDKVSWECFLNGLALALEAKRLSLDDVRAAALAVLQFCRGYPGAIPLLHVDEVVKVMRYTKSRRQEQPGATVTMEKPNAADEIEQVAAVAKEHAGAAAMGQAGAADKEQAVAADKGHAVAAGKKPQAGASGKEGQPGIADVDQAGPGAKDLPVVKRDVEHADDLVAGVCSEACQSLQDLYGAVLFTTMEHSVMRAETSRSGRAMFPAMELTFLDPMSFGSAVTIELAPLFQDGVASALDMNVLEVGKGGRGLSISPFVLLLCALLGGHPRLVGLFLRNLKSRVKTLVNKHGSRSPVIFASDVQLACWASIEAAMYSAAVDITLASVGGQSGLNLITSEVFLGGLVELDAVAIKRREKIVTWDELAGDGVVLLKDHRALAVNTWGGLNKARPVLHPMTALKMAFLGGSCVRYAAFQEMLMCPGSRLTGERLEGVIANWCVVMSYARAEHSAKFSSVPLKDVWAFPRATARVGSADVLNHVCVDASIARELGVEEASLATALDLATKHPEEAVKVVFRLNSGAARAPQPAVDVVEFFLVKQAFGRFQVDDVIAVVYQVKDCGVGRSGAPSLADVNNAWKLIEGTILEDAEMRNKWLGNIIFVYGNRLPNDYGVRSTSRSRVEFDSGRASGQSVLLGGSDLSGWLPDFVSHFLGVSQFLDQAGLSKSTLEQFGNPR</sequence>
<gene>
    <name evidence="1" type="ORF">I4F81_009463</name>
</gene>
<evidence type="ECO:0000313" key="1">
    <source>
        <dbReference type="EMBL" id="KAK1866951.1"/>
    </source>
</evidence>
<dbReference type="EMBL" id="CM020620">
    <property type="protein sequence ID" value="KAK1866951.1"/>
    <property type="molecule type" value="Genomic_DNA"/>
</dbReference>
<name>A0ACC3CAF7_PYRYE</name>
<keyword evidence="2" id="KW-1185">Reference proteome</keyword>
<proteinExistence type="predicted"/>
<comment type="caution">
    <text evidence="1">The sequence shown here is derived from an EMBL/GenBank/DDBJ whole genome shotgun (WGS) entry which is preliminary data.</text>
</comment>
<organism evidence="1 2">
    <name type="scientific">Pyropia yezoensis</name>
    <name type="common">Susabi-nori</name>
    <name type="synonym">Porphyra yezoensis</name>
    <dbReference type="NCBI Taxonomy" id="2788"/>
    <lineage>
        <taxon>Eukaryota</taxon>
        <taxon>Rhodophyta</taxon>
        <taxon>Bangiophyceae</taxon>
        <taxon>Bangiales</taxon>
        <taxon>Bangiaceae</taxon>
        <taxon>Pyropia</taxon>
    </lineage>
</organism>
<reference evidence="1" key="1">
    <citation type="submission" date="2019-11" db="EMBL/GenBank/DDBJ databases">
        <title>Nori genome reveals adaptations in red seaweeds to the harsh intertidal environment.</title>
        <authorList>
            <person name="Wang D."/>
            <person name="Mao Y."/>
        </authorList>
    </citation>
    <scope>NUCLEOTIDE SEQUENCE</scope>
    <source>
        <tissue evidence="1">Gametophyte</tissue>
    </source>
</reference>
<protein>
    <submittedName>
        <fullName evidence="1">Uncharacterized protein</fullName>
    </submittedName>
</protein>
<dbReference type="Proteomes" id="UP000798662">
    <property type="component" value="Chromosome 3"/>
</dbReference>